<dbReference type="KEGG" id="bsb:Bresu_2577"/>
<keyword evidence="2" id="KW-1185">Reference proteome</keyword>
<dbReference type="Proteomes" id="UP000002696">
    <property type="component" value="Chromosome"/>
</dbReference>
<dbReference type="Gene3D" id="3.30.10.10">
    <property type="entry name" value="Trypsin Inhibitor V, subunit A"/>
    <property type="match status" value="1"/>
</dbReference>
<evidence type="ECO:0000313" key="2">
    <source>
        <dbReference type="Proteomes" id="UP000002696"/>
    </source>
</evidence>
<protein>
    <recommendedName>
        <fullName evidence="3">Peptidase inhibitor I78</fullName>
    </recommendedName>
</protein>
<dbReference type="STRING" id="633149.Bresu_2577"/>
<dbReference type="RefSeq" id="WP_013269985.1">
    <property type="nucleotide sequence ID" value="NC_014375.1"/>
</dbReference>
<dbReference type="Pfam" id="PF11720">
    <property type="entry name" value="Inhibitor_I78"/>
    <property type="match status" value="1"/>
</dbReference>
<evidence type="ECO:0008006" key="3">
    <source>
        <dbReference type="Google" id="ProtNLM"/>
    </source>
</evidence>
<accession>D9QLJ0</accession>
<dbReference type="HOGENOM" id="CLU_123717_1_0_5"/>
<sequence length="102" mass="10996">MFLLAACSSTPAVVADAPAVVEQAEANQPVGSHMPDGAEDLCKAADFQYLVGRSRTEIPVPVEVVSRRVVCTTCPVTMDFSPHRLNIFYNEQSGIVEQVRCG</sequence>
<name>D9QLJ0_BRESC</name>
<organism evidence="1 2">
    <name type="scientific">Brevundimonas subvibrioides (strain ATCC 15264 / DSM 4735 / LMG 14903 / NBRC 16000 / CB 81)</name>
    <name type="common">Caulobacter subvibrioides</name>
    <dbReference type="NCBI Taxonomy" id="633149"/>
    <lineage>
        <taxon>Bacteria</taxon>
        <taxon>Pseudomonadati</taxon>
        <taxon>Pseudomonadota</taxon>
        <taxon>Alphaproteobacteria</taxon>
        <taxon>Caulobacterales</taxon>
        <taxon>Caulobacteraceae</taxon>
        <taxon>Brevundimonas</taxon>
    </lineage>
</organism>
<dbReference type="InParanoid" id="D9QLJ0"/>
<evidence type="ECO:0000313" key="1">
    <source>
        <dbReference type="EMBL" id="ADL01884.1"/>
    </source>
</evidence>
<dbReference type="AlphaFoldDB" id="D9QLJ0"/>
<reference evidence="2" key="1">
    <citation type="journal article" date="2011" name="J. Bacteriol.">
        <title>Genome sequences of eight morphologically diverse alphaproteobacteria.</title>
        <authorList>
            <consortium name="US DOE Joint Genome Institute"/>
            <person name="Brown P.J."/>
            <person name="Kysela D.T."/>
            <person name="Buechlein A."/>
            <person name="Hemmerich C."/>
            <person name="Brun Y.V."/>
        </authorList>
    </citation>
    <scope>NUCLEOTIDE SEQUENCE [LARGE SCALE GENOMIC DNA]</scope>
    <source>
        <strain evidence="2">ATCC 15264 / DSM 4735 / LMG 14903 / NBRC 16000 / CB 81</strain>
    </source>
</reference>
<dbReference type="EMBL" id="CP002102">
    <property type="protein sequence ID" value="ADL01884.1"/>
    <property type="molecule type" value="Genomic_DNA"/>
</dbReference>
<proteinExistence type="predicted"/>
<gene>
    <name evidence="1" type="ordered locus">Bresu_2577</name>
</gene>
<dbReference type="InterPro" id="IPR021719">
    <property type="entry name" value="Prot_inh_I78"/>
</dbReference>
<dbReference type="eggNOG" id="ENOG50337UI">
    <property type="taxonomic scope" value="Bacteria"/>
</dbReference>